<sequence>MEAILSAVLKPMPQMSSAKRYGFPLTFSILSLPYSR</sequence>
<proteinExistence type="predicted"/>
<dbReference type="EMBL" id="AMCI01003119">
    <property type="protein sequence ID" value="EJX01033.1"/>
    <property type="molecule type" value="Genomic_DNA"/>
</dbReference>
<dbReference type="AlphaFoldDB" id="J9GGV2"/>
<name>J9GGV2_9ZZZZ</name>
<organism evidence="1">
    <name type="scientific">gut metagenome</name>
    <dbReference type="NCBI Taxonomy" id="749906"/>
    <lineage>
        <taxon>unclassified sequences</taxon>
        <taxon>metagenomes</taxon>
        <taxon>organismal metagenomes</taxon>
    </lineage>
</organism>
<reference evidence="1" key="1">
    <citation type="journal article" date="2012" name="PLoS ONE">
        <title>Gene sets for utilization of primary and secondary nutrition supplies in the distal gut of endangered iberian lynx.</title>
        <authorList>
            <person name="Alcaide M."/>
            <person name="Messina E."/>
            <person name="Richter M."/>
            <person name="Bargiela R."/>
            <person name="Peplies J."/>
            <person name="Huws S.A."/>
            <person name="Newbold C.J."/>
            <person name="Golyshin P.N."/>
            <person name="Simon M.A."/>
            <person name="Lopez G."/>
            <person name="Yakimov M.M."/>
            <person name="Ferrer M."/>
        </authorList>
    </citation>
    <scope>NUCLEOTIDE SEQUENCE</scope>
</reference>
<accession>J9GGV2</accession>
<protein>
    <submittedName>
        <fullName evidence="1">Uncharacterized protein</fullName>
    </submittedName>
</protein>
<evidence type="ECO:0000313" key="1">
    <source>
        <dbReference type="EMBL" id="EJX01033.1"/>
    </source>
</evidence>
<comment type="caution">
    <text evidence="1">The sequence shown here is derived from an EMBL/GenBank/DDBJ whole genome shotgun (WGS) entry which is preliminary data.</text>
</comment>
<gene>
    <name evidence="1" type="ORF">EVA_10861</name>
</gene>